<dbReference type="SUPFAM" id="SSF89447">
    <property type="entry name" value="AbrB/MazE/MraZ-like"/>
    <property type="match status" value="1"/>
</dbReference>
<dbReference type="OrthoDB" id="9807753at2"/>
<evidence type="ECO:0000256" key="3">
    <source>
        <dbReference type="ARBA" id="ARBA00022737"/>
    </source>
</evidence>
<dbReference type="InterPro" id="IPR007159">
    <property type="entry name" value="SpoVT-AbrB_dom"/>
</dbReference>
<evidence type="ECO:0000256" key="5">
    <source>
        <dbReference type="ARBA" id="ARBA00023125"/>
    </source>
</evidence>
<keyword evidence="5 7" id="KW-0238">DNA-binding</keyword>
<keyword evidence="4 7" id="KW-0805">Transcription regulation</keyword>
<sequence>MEYFIGNYFCKIDTKNRLAIPSGLKQQLPGDGKDPLVINKGRGGYLDIFTKAEWKRQLDTLMELNQYSRENREFIRRYTNSAIVVEPDGAGRLLIPKFLCDHAGLNAASAADVVLSCQPDRIELWEEKAHAASLEEDYDMDAKIEELLGGLKKGGANE</sequence>
<comment type="subcellular location">
    <subcellularLocation>
        <location evidence="7">Cytoplasm</location>
        <location evidence="7">Nucleoid</location>
    </subcellularLocation>
</comment>
<dbReference type="AlphaFoldDB" id="A0A2T5J789"/>
<dbReference type="InterPro" id="IPR038619">
    <property type="entry name" value="MraZ_sf"/>
</dbReference>
<dbReference type="CDD" id="cd16320">
    <property type="entry name" value="MraZ_N"/>
    <property type="match status" value="1"/>
</dbReference>
<evidence type="ECO:0000259" key="8">
    <source>
        <dbReference type="PROSITE" id="PS51740"/>
    </source>
</evidence>
<dbReference type="GO" id="GO:0009295">
    <property type="term" value="C:nucleoid"/>
    <property type="evidence" value="ECO:0007669"/>
    <property type="project" value="UniProtKB-SubCell"/>
</dbReference>
<dbReference type="GO" id="GO:0005737">
    <property type="term" value="C:cytoplasm"/>
    <property type="evidence" value="ECO:0007669"/>
    <property type="project" value="UniProtKB-UniRule"/>
</dbReference>
<name>A0A2T5J789_9SPHI</name>
<keyword evidence="10" id="KW-1185">Reference proteome</keyword>
<keyword evidence="2 7" id="KW-0963">Cytoplasm</keyword>
<dbReference type="PROSITE" id="PS51740">
    <property type="entry name" value="SPOVT_ABRB"/>
    <property type="match status" value="2"/>
</dbReference>
<dbReference type="InterPro" id="IPR037914">
    <property type="entry name" value="SpoVT-AbrB_sf"/>
</dbReference>
<evidence type="ECO:0000256" key="2">
    <source>
        <dbReference type="ARBA" id="ARBA00022490"/>
    </source>
</evidence>
<dbReference type="PANTHER" id="PTHR34701">
    <property type="entry name" value="TRANSCRIPTIONAL REGULATOR MRAZ"/>
    <property type="match status" value="1"/>
</dbReference>
<comment type="caution">
    <text evidence="9">The sequence shown here is derived from an EMBL/GenBank/DDBJ whole genome shotgun (WGS) entry which is preliminary data.</text>
</comment>
<evidence type="ECO:0000256" key="6">
    <source>
        <dbReference type="ARBA" id="ARBA00023163"/>
    </source>
</evidence>
<reference evidence="9 10" key="1">
    <citation type="submission" date="2018-04" db="EMBL/GenBank/DDBJ databases">
        <title>Genomic Encyclopedia of Archaeal and Bacterial Type Strains, Phase II (KMG-II): from individual species to whole genera.</title>
        <authorList>
            <person name="Goeker M."/>
        </authorList>
    </citation>
    <scope>NUCLEOTIDE SEQUENCE [LARGE SCALE GENOMIC DNA]</scope>
    <source>
        <strain evidence="9 10">DSM 26809</strain>
    </source>
</reference>
<feature type="domain" description="SpoVT-AbrB" evidence="8">
    <location>
        <begin position="7"/>
        <end position="53"/>
    </location>
</feature>
<dbReference type="InterPro" id="IPR020603">
    <property type="entry name" value="MraZ_dom"/>
</dbReference>
<proteinExistence type="inferred from homology"/>
<dbReference type="InterPro" id="IPR035644">
    <property type="entry name" value="MraZ_C"/>
</dbReference>
<dbReference type="Pfam" id="PF02381">
    <property type="entry name" value="MraZ"/>
    <property type="match status" value="2"/>
</dbReference>
<dbReference type="InterPro" id="IPR003444">
    <property type="entry name" value="MraZ"/>
</dbReference>
<dbReference type="GO" id="GO:2000143">
    <property type="term" value="P:negative regulation of DNA-templated transcription initiation"/>
    <property type="evidence" value="ECO:0007669"/>
    <property type="project" value="TreeGrafter"/>
</dbReference>
<dbReference type="Gene3D" id="3.40.1550.20">
    <property type="entry name" value="Transcriptional regulator MraZ domain"/>
    <property type="match status" value="1"/>
</dbReference>
<evidence type="ECO:0000256" key="7">
    <source>
        <dbReference type="HAMAP-Rule" id="MF_01008"/>
    </source>
</evidence>
<dbReference type="EMBL" id="QAOQ01000006">
    <property type="protein sequence ID" value="PTQ95017.1"/>
    <property type="molecule type" value="Genomic_DNA"/>
</dbReference>
<evidence type="ECO:0000313" key="9">
    <source>
        <dbReference type="EMBL" id="PTQ95017.1"/>
    </source>
</evidence>
<evidence type="ECO:0000256" key="1">
    <source>
        <dbReference type="ARBA" id="ARBA00013860"/>
    </source>
</evidence>
<comment type="similarity">
    <text evidence="7">Belongs to the MraZ family.</text>
</comment>
<gene>
    <name evidence="7" type="primary">mraZ</name>
    <name evidence="9" type="ORF">C8P68_106232</name>
</gene>
<dbReference type="RefSeq" id="WP_107829863.1">
    <property type="nucleotide sequence ID" value="NZ_CP160205.1"/>
</dbReference>
<dbReference type="PANTHER" id="PTHR34701:SF1">
    <property type="entry name" value="TRANSCRIPTIONAL REGULATOR MRAZ"/>
    <property type="match status" value="1"/>
</dbReference>
<accession>A0A2T5J789</accession>
<keyword evidence="6 7" id="KW-0804">Transcription</keyword>
<dbReference type="HAMAP" id="MF_01008">
    <property type="entry name" value="MraZ"/>
    <property type="match status" value="1"/>
</dbReference>
<feature type="domain" description="SpoVT-AbrB" evidence="8">
    <location>
        <begin position="82"/>
        <end position="129"/>
    </location>
</feature>
<dbReference type="GO" id="GO:0003700">
    <property type="term" value="F:DNA-binding transcription factor activity"/>
    <property type="evidence" value="ECO:0007669"/>
    <property type="project" value="UniProtKB-UniRule"/>
</dbReference>
<comment type="subunit">
    <text evidence="7">Forms oligomers.</text>
</comment>
<organism evidence="9 10">
    <name type="scientific">Mucilaginibacter yixingensis</name>
    <dbReference type="NCBI Taxonomy" id="1295612"/>
    <lineage>
        <taxon>Bacteria</taxon>
        <taxon>Pseudomonadati</taxon>
        <taxon>Bacteroidota</taxon>
        <taxon>Sphingobacteriia</taxon>
        <taxon>Sphingobacteriales</taxon>
        <taxon>Sphingobacteriaceae</taxon>
        <taxon>Mucilaginibacter</taxon>
    </lineage>
</organism>
<evidence type="ECO:0000256" key="4">
    <source>
        <dbReference type="ARBA" id="ARBA00023015"/>
    </source>
</evidence>
<dbReference type="Proteomes" id="UP000244168">
    <property type="component" value="Unassembled WGS sequence"/>
</dbReference>
<protein>
    <recommendedName>
        <fullName evidence="1 7">Transcriptional regulator MraZ</fullName>
    </recommendedName>
</protein>
<dbReference type="CDD" id="cd16321">
    <property type="entry name" value="MraZ_C"/>
    <property type="match status" value="1"/>
</dbReference>
<dbReference type="InterPro" id="IPR035642">
    <property type="entry name" value="MraZ_N"/>
</dbReference>
<dbReference type="GO" id="GO:0000976">
    <property type="term" value="F:transcription cis-regulatory region binding"/>
    <property type="evidence" value="ECO:0007669"/>
    <property type="project" value="TreeGrafter"/>
</dbReference>
<evidence type="ECO:0000313" key="10">
    <source>
        <dbReference type="Proteomes" id="UP000244168"/>
    </source>
</evidence>
<keyword evidence="3" id="KW-0677">Repeat</keyword>